<organism evidence="3 4">
    <name type="scientific">Leishmania panamensis</name>
    <dbReference type="NCBI Taxonomy" id="5679"/>
    <lineage>
        <taxon>Eukaryota</taxon>
        <taxon>Discoba</taxon>
        <taxon>Euglenozoa</taxon>
        <taxon>Kinetoplastea</taxon>
        <taxon>Metakinetoplastina</taxon>
        <taxon>Trypanosomatida</taxon>
        <taxon>Trypanosomatidae</taxon>
        <taxon>Leishmaniinae</taxon>
        <taxon>Leishmania</taxon>
        <taxon>Leishmania guyanensis species complex</taxon>
    </lineage>
</organism>
<feature type="region of interest" description="Disordered" evidence="2">
    <location>
        <begin position="232"/>
        <end position="274"/>
    </location>
</feature>
<dbReference type="EMBL" id="CP009389">
    <property type="protein sequence ID" value="AIN97823.1"/>
    <property type="molecule type" value="Genomic_DNA"/>
</dbReference>
<dbReference type="GeneID" id="22574539"/>
<gene>
    <name evidence="3" type="ORF">LPMP_203280</name>
</gene>
<feature type="compositionally biased region" description="Basic and acidic residues" evidence="2">
    <location>
        <begin position="368"/>
        <end position="385"/>
    </location>
</feature>
<dbReference type="eggNOG" id="ENOG502RSJN">
    <property type="taxonomic scope" value="Eukaryota"/>
</dbReference>
<accession>A0A088RPD8</accession>
<evidence type="ECO:0000256" key="2">
    <source>
        <dbReference type="SAM" id="MobiDB-lite"/>
    </source>
</evidence>
<feature type="compositionally biased region" description="Basic and acidic residues" evidence="2">
    <location>
        <begin position="1031"/>
        <end position="1040"/>
    </location>
</feature>
<name>A0A088RPD8_LEIPA</name>
<keyword evidence="4" id="KW-1185">Reference proteome</keyword>
<feature type="compositionally biased region" description="Low complexity" evidence="2">
    <location>
        <begin position="971"/>
        <end position="980"/>
    </location>
</feature>
<dbReference type="KEGG" id="lpan:LPMP_203280"/>
<feature type="region of interest" description="Disordered" evidence="2">
    <location>
        <begin position="827"/>
        <end position="920"/>
    </location>
</feature>
<evidence type="ECO:0000256" key="1">
    <source>
        <dbReference type="SAM" id="Coils"/>
    </source>
</evidence>
<dbReference type="VEuPathDB" id="TriTrypDB:LPAL13_200039200"/>
<dbReference type="VEuPathDB" id="TriTrypDB:LPMP_203280"/>
<feature type="compositionally biased region" description="Basic and acidic residues" evidence="2">
    <location>
        <begin position="394"/>
        <end position="423"/>
    </location>
</feature>
<keyword evidence="1" id="KW-0175">Coiled coil</keyword>
<feature type="region of interest" description="Disordered" evidence="2">
    <location>
        <begin position="942"/>
        <end position="1042"/>
    </location>
</feature>
<dbReference type="RefSeq" id="XP_010698530.1">
    <property type="nucleotide sequence ID" value="XM_010700228.1"/>
</dbReference>
<evidence type="ECO:0000313" key="3">
    <source>
        <dbReference type="EMBL" id="AIN97823.1"/>
    </source>
</evidence>
<dbReference type="Proteomes" id="UP000063063">
    <property type="component" value="Chromosome 20"/>
</dbReference>
<feature type="compositionally biased region" description="Polar residues" evidence="2">
    <location>
        <begin position="257"/>
        <end position="267"/>
    </location>
</feature>
<feature type="compositionally biased region" description="Basic and acidic residues" evidence="2">
    <location>
        <begin position="828"/>
        <end position="838"/>
    </location>
</feature>
<feature type="compositionally biased region" description="Polar residues" evidence="2">
    <location>
        <begin position="840"/>
        <end position="877"/>
    </location>
</feature>
<dbReference type="AlphaFoldDB" id="A0A088RPD8"/>
<feature type="compositionally biased region" description="Polar residues" evidence="2">
    <location>
        <begin position="902"/>
        <end position="917"/>
    </location>
</feature>
<feature type="region of interest" description="Disordered" evidence="2">
    <location>
        <begin position="349"/>
        <end position="423"/>
    </location>
</feature>
<proteinExistence type="predicted"/>
<feature type="region of interest" description="Disordered" evidence="2">
    <location>
        <begin position="688"/>
        <end position="763"/>
    </location>
</feature>
<reference evidence="3 4" key="1">
    <citation type="journal article" date="2015" name="Sci. Rep.">
        <title>The genome of Leishmania panamensis: insights into genomics of the L. (Viannia) subgenus.</title>
        <authorList>
            <person name="Llanes A."/>
            <person name="Restrepo C.M."/>
            <person name="Vecchio G.D."/>
            <person name="Anguizola F.J."/>
            <person name="Lleonart R."/>
        </authorList>
    </citation>
    <scope>NUCLEOTIDE SEQUENCE [LARGE SCALE GENOMIC DNA]</scope>
    <source>
        <strain evidence="3 4">MHOM/PA/94/PSC-1</strain>
    </source>
</reference>
<protein>
    <submittedName>
        <fullName evidence="3">Uncharacterized protein</fullName>
    </submittedName>
</protein>
<feature type="coiled-coil region" evidence="1">
    <location>
        <begin position="564"/>
        <end position="615"/>
    </location>
</feature>
<dbReference type="OrthoDB" id="268013at2759"/>
<feature type="region of interest" description="Disordered" evidence="2">
    <location>
        <begin position="456"/>
        <end position="476"/>
    </location>
</feature>
<sequence length="1049" mass="113957">MSAVTDTQRCGFRLVLTCVYLIVLLGISPRSSPTLVTAEDVLARDDFVPLPEGAQQVELDLAMPVPVPEYLHSVGPSDPLKEAVVEVSVDIPLGDAVFTKHGVPEVQLAHEAAAAAAEEQKVIEMTRMSEEILNVEEARRAVQAEREEEVVRQTECAVPTADRHCEEKERTATEAWSAAEVDASQKVLEKVISYKVAMGEDSLPSAARSLTEGNDPDPLDSGALHATDHVQDTAVHHSRQSPLPVDPPMEAEPSPSPVATTTDTNPYTEEKVNAPIVEEIQRTEEVRIAVEVRQEDKARYPEEMYRKAEESKLLEETKSAQQVQKVEQVRINEETTRQAEAAQHAEVATQAEAAWSAEEVTRQTEAARQVEEVARSAEEALERAAGEGALQAEEAPKAAEERRAEEGRKTDEERLTEEARQAEEHLKAKEARLAQEAQRAEETRLAEEARLAEARRLDAEAQKAEEEARRAETMGRAEERRAEVKLKGYAVAESAAQLRKETAGAQERLTAERKEVLTKIDEERARFQAATADLTKQQEQEKSSAAQHAKVIVTELQMSMGKRLEALQQDLLTLRRASVTLQSRVSALLESNKPLAQVQEDVQVLDEEVRKAAETFDNIRGAADSVTDTARAAVGSQSDASAATSEKITLLTEQKRALETARDAAIQELLGRLQTLDVQLSEVAKQTGTQVAAVAEPSKTSESAAITPRWPVAPPTAKTSQEATSPPSEAPRPEETAKPASAFFAPLAEPRTNPSKDTEKSRGGYRCKLIETLGKWAEEKGYNKSSYEVHPHEDGAPYQMKGYMQIVGTVVVITIAASIQTLRWCRSGGREEEKDGESPKTVTSELQSTETSSALQPKPLSQSGGPSPQGLQTSPPSISIPRGTNVALDRGDRESSSHWEGGSTSLSSQRGTLSAVSEQVRLSLGEGRTVSRIPMRRNHLDAFPPGTPVSGISGATLGPPCGGSPLDTARAPPLSSAASPFTVPRREALGVSSSSKQWPRPLAGGPLGGPPSLPLSRHLPIAGTSPQMQRRQNDGDEFDLHNPFLSRWL</sequence>
<evidence type="ECO:0000313" key="4">
    <source>
        <dbReference type="Proteomes" id="UP000063063"/>
    </source>
</evidence>
<feature type="coiled-coil region" evidence="1">
    <location>
        <begin position="648"/>
        <end position="686"/>
    </location>
</feature>
<feature type="compositionally biased region" description="Polar residues" evidence="2">
    <location>
        <begin position="717"/>
        <end position="727"/>
    </location>
</feature>